<dbReference type="OrthoDB" id="3266451at2759"/>
<evidence type="ECO:0000313" key="1">
    <source>
        <dbReference type="EMBL" id="SJL12587.1"/>
    </source>
</evidence>
<dbReference type="Gene3D" id="3.80.10.10">
    <property type="entry name" value="Ribonuclease Inhibitor"/>
    <property type="match status" value="1"/>
</dbReference>
<gene>
    <name evidence="1" type="ORF">ARMOST_16015</name>
</gene>
<dbReference type="STRING" id="47428.A0A284RV30"/>
<proteinExistence type="predicted"/>
<protein>
    <recommendedName>
        <fullName evidence="3">F-box domain-containing protein</fullName>
    </recommendedName>
</protein>
<dbReference type="Proteomes" id="UP000219338">
    <property type="component" value="Unassembled WGS sequence"/>
</dbReference>
<accession>A0A284RV30</accession>
<reference evidence="2" key="1">
    <citation type="journal article" date="2017" name="Nat. Ecol. Evol.">
        <title>Genome expansion and lineage-specific genetic innovations in the forest pathogenic fungi Armillaria.</title>
        <authorList>
            <person name="Sipos G."/>
            <person name="Prasanna A.N."/>
            <person name="Walter M.C."/>
            <person name="O'Connor E."/>
            <person name="Balint B."/>
            <person name="Krizsan K."/>
            <person name="Kiss B."/>
            <person name="Hess J."/>
            <person name="Varga T."/>
            <person name="Slot J."/>
            <person name="Riley R."/>
            <person name="Boka B."/>
            <person name="Rigling D."/>
            <person name="Barry K."/>
            <person name="Lee J."/>
            <person name="Mihaltcheva S."/>
            <person name="LaButti K."/>
            <person name="Lipzen A."/>
            <person name="Waldron R."/>
            <person name="Moloney N.M."/>
            <person name="Sperisen C."/>
            <person name="Kredics L."/>
            <person name="Vagvoelgyi C."/>
            <person name="Patrignani A."/>
            <person name="Fitzpatrick D."/>
            <person name="Nagy I."/>
            <person name="Doyle S."/>
            <person name="Anderson J.B."/>
            <person name="Grigoriev I.V."/>
            <person name="Gueldener U."/>
            <person name="Muensterkoetter M."/>
            <person name="Nagy L.G."/>
        </authorList>
    </citation>
    <scope>NUCLEOTIDE SEQUENCE [LARGE SCALE GENOMIC DNA]</scope>
    <source>
        <strain evidence="2">C18/9</strain>
    </source>
</reference>
<evidence type="ECO:0008006" key="3">
    <source>
        <dbReference type="Google" id="ProtNLM"/>
    </source>
</evidence>
<sequence length="495" mass="56008">MSTLFTSLLPHLPPIILFSMPPKEITLCQKCHCVFRVHDHVLPSSLVTDLRDGIQTHADAHAESIKRILDGLQPKLCEYDAEIEALEDTLANLKKGRADLAHSICLYESYLAPIRRLPVELLCEIFSEACTFPFGKALRESLQSPPQIPLLIASVCSYWRTQFLKKFRDTIGEDDEDDMPPYMSLKTLFSPLTFPITVSSCRSLILEIGLVKEPELALPSPVFASLERLCLSACFYAVDVVSSHLFSNTPQLRELRLQDTLILQDFDLDWSRIHTLWLEELIGDWDDVVDILESFPSLDVLVFYDGQFDRATDNVTISGIRVLQIWDGSGFTADLLDVLTLPDLRRLELLDDEIGDSRHITTRDIDIIVTSLANASLLNELRVDMVVIQILETTQNLTKVAIVEPRRHLGKFSITDKLLERMMDGGSFLPKLEVLELVWAEDNVIEEGKVLNVIESRRGRLQSVIMGVRGGGELDKKTLHRIQGFRELGLSVRLY</sequence>
<organism evidence="1 2">
    <name type="scientific">Armillaria ostoyae</name>
    <name type="common">Armillaria root rot fungus</name>
    <dbReference type="NCBI Taxonomy" id="47428"/>
    <lineage>
        <taxon>Eukaryota</taxon>
        <taxon>Fungi</taxon>
        <taxon>Dikarya</taxon>
        <taxon>Basidiomycota</taxon>
        <taxon>Agaricomycotina</taxon>
        <taxon>Agaricomycetes</taxon>
        <taxon>Agaricomycetidae</taxon>
        <taxon>Agaricales</taxon>
        <taxon>Marasmiineae</taxon>
        <taxon>Physalacriaceae</taxon>
        <taxon>Armillaria</taxon>
    </lineage>
</organism>
<dbReference type="InterPro" id="IPR032675">
    <property type="entry name" value="LRR_dom_sf"/>
</dbReference>
<dbReference type="SUPFAM" id="SSF52047">
    <property type="entry name" value="RNI-like"/>
    <property type="match status" value="1"/>
</dbReference>
<evidence type="ECO:0000313" key="2">
    <source>
        <dbReference type="Proteomes" id="UP000219338"/>
    </source>
</evidence>
<dbReference type="AlphaFoldDB" id="A0A284RV30"/>
<dbReference type="EMBL" id="FUEG01000017">
    <property type="protein sequence ID" value="SJL12587.1"/>
    <property type="molecule type" value="Genomic_DNA"/>
</dbReference>
<name>A0A284RV30_ARMOS</name>
<keyword evidence="2" id="KW-1185">Reference proteome</keyword>